<keyword evidence="8" id="KW-1185">Reference proteome</keyword>
<sequence length="334" mass="38212">MNISNVSVKLTESDLLGILKEYVEDESLHFEKIVIDNSFNIKGWYKKKIKIGFKGAVAFAGAIDNVISLKILSAGVGIIPVFMPLINFILNKISNKTKNIGIYFEEGLLKVDFKKMGKIIPQVDFTIKKIFLFNNEMEVELEKIIYNEEKKVLTLDELKTQLLSGEVQDLSESEHKEKTFQEKNNDNKSDTYEVLRKEAKNRTPEKYKNIVKYALIIPDIVVLLYNLLKDKRVNIKTRCMIGGLIAYLAMPFDIIPDTIPILGQLDDVAIVFIMVEKILKDLDKNIVFDNWQGDGDIIAKVKEGSEFVLAFVSKEKILKIIKGIFSVSKKKRRR</sequence>
<evidence type="ECO:0000256" key="4">
    <source>
        <dbReference type="ARBA" id="ARBA00023136"/>
    </source>
</evidence>
<keyword evidence="4 5" id="KW-0472">Membrane</keyword>
<keyword evidence="2 5" id="KW-0812">Transmembrane</keyword>
<evidence type="ECO:0000256" key="3">
    <source>
        <dbReference type="ARBA" id="ARBA00022989"/>
    </source>
</evidence>
<dbReference type="OrthoDB" id="1930546at2"/>
<dbReference type="Proteomes" id="UP000184447">
    <property type="component" value="Unassembled WGS sequence"/>
</dbReference>
<dbReference type="Pfam" id="PF06803">
    <property type="entry name" value="DUF1232"/>
    <property type="match status" value="1"/>
</dbReference>
<dbReference type="EMBL" id="FQXM01000009">
    <property type="protein sequence ID" value="SHH67222.1"/>
    <property type="molecule type" value="Genomic_DNA"/>
</dbReference>
<comment type="subcellular location">
    <subcellularLocation>
        <location evidence="1">Endomembrane system</location>
        <topology evidence="1">Multi-pass membrane protein</topology>
    </subcellularLocation>
</comment>
<reference evidence="7 8" key="1">
    <citation type="submission" date="2016-11" db="EMBL/GenBank/DDBJ databases">
        <authorList>
            <person name="Jaros S."/>
            <person name="Januszkiewicz K."/>
            <person name="Wedrychowicz H."/>
        </authorList>
    </citation>
    <scope>NUCLEOTIDE SEQUENCE [LARGE SCALE GENOMIC DNA]</scope>
    <source>
        <strain evidence="7 8">DSM 8605</strain>
    </source>
</reference>
<dbReference type="AlphaFoldDB" id="A0A1M5UW66"/>
<dbReference type="RefSeq" id="WP_073338242.1">
    <property type="nucleotide sequence ID" value="NZ_FQXM01000009.1"/>
</dbReference>
<evidence type="ECO:0000259" key="6">
    <source>
        <dbReference type="Pfam" id="PF06803"/>
    </source>
</evidence>
<evidence type="ECO:0000313" key="7">
    <source>
        <dbReference type="EMBL" id="SHH67222.1"/>
    </source>
</evidence>
<keyword evidence="3 5" id="KW-1133">Transmembrane helix</keyword>
<organism evidence="7 8">
    <name type="scientific">Clostridium grantii DSM 8605</name>
    <dbReference type="NCBI Taxonomy" id="1121316"/>
    <lineage>
        <taxon>Bacteria</taxon>
        <taxon>Bacillati</taxon>
        <taxon>Bacillota</taxon>
        <taxon>Clostridia</taxon>
        <taxon>Eubacteriales</taxon>
        <taxon>Clostridiaceae</taxon>
        <taxon>Clostridium</taxon>
    </lineage>
</organism>
<evidence type="ECO:0000313" key="8">
    <source>
        <dbReference type="Proteomes" id="UP000184447"/>
    </source>
</evidence>
<evidence type="ECO:0000256" key="5">
    <source>
        <dbReference type="SAM" id="Phobius"/>
    </source>
</evidence>
<proteinExistence type="predicted"/>
<feature type="transmembrane region" description="Helical" evidence="5">
    <location>
        <begin position="71"/>
        <end position="90"/>
    </location>
</feature>
<feature type="domain" description="DUF1232" evidence="6">
    <location>
        <begin position="238"/>
        <end position="272"/>
    </location>
</feature>
<dbReference type="STRING" id="1121316.SAMN02745207_01944"/>
<name>A0A1M5UW66_9CLOT</name>
<evidence type="ECO:0000256" key="1">
    <source>
        <dbReference type="ARBA" id="ARBA00004127"/>
    </source>
</evidence>
<accession>A0A1M5UW66</accession>
<protein>
    <submittedName>
        <fullName evidence="7">Uncharacterized membrane protein YkvA, DUF1232 family</fullName>
    </submittedName>
</protein>
<dbReference type="GO" id="GO:0012505">
    <property type="term" value="C:endomembrane system"/>
    <property type="evidence" value="ECO:0007669"/>
    <property type="project" value="UniProtKB-SubCell"/>
</dbReference>
<evidence type="ECO:0000256" key="2">
    <source>
        <dbReference type="ARBA" id="ARBA00022692"/>
    </source>
</evidence>
<gene>
    <name evidence="7" type="ORF">SAMN02745207_01944</name>
</gene>
<dbReference type="InterPro" id="IPR010652">
    <property type="entry name" value="DUF1232"/>
</dbReference>